<dbReference type="Proteomes" id="UP000011014">
    <property type="component" value="Unassembled WGS sequence"/>
</dbReference>
<accession>E4YWN1</accession>
<proteinExistence type="predicted"/>
<reference evidence="1" key="1">
    <citation type="journal article" date="2010" name="Science">
        <title>Plasticity of animal genome architecture unmasked by rapid evolution of a pelagic tunicate.</title>
        <authorList>
            <person name="Denoeud F."/>
            <person name="Henriet S."/>
            <person name="Mungpakdee S."/>
            <person name="Aury J.M."/>
            <person name="Da Silva C."/>
            <person name="Brinkmann H."/>
            <person name="Mikhaleva J."/>
            <person name="Olsen L.C."/>
            <person name="Jubin C."/>
            <person name="Canestro C."/>
            <person name="Bouquet J.M."/>
            <person name="Danks G."/>
            <person name="Poulain J."/>
            <person name="Campsteijn C."/>
            <person name="Adamski M."/>
            <person name="Cross I."/>
            <person name="Yadetie F."/>
            <person name="Muffato M."/>
            <person name="Louis A."/>
            <person name="Butcher S."/>
            <person name="Tsagkogeorga G."/>
            <person name="Konrad A."/>
            <person name="Singh S."/>
            <person name="Jensen M.F."/>
            <person name="Cong E.H."/>
            <person name="Eikeseth-Otteraa H."/>
            <person name="Noel B."/>
            <person name="Anthouard V."/>
            <person name="Porcel B.M."/>
            <person name="Kachouri-Lafond R."/>
            <person name="Nishino A."/>
            <person name="Ugolini M."/>
            <person name="Chourrout P."/>
            <person name="Nishida H."/>
            <person name="Aasland R."/>
            <person name="Huzurbazar S."/>
            <person name="Westhof E."/>
            <person name="Delsuc F."/>
            <person name="Lehrach H."/>
            <person name="Reinhardt R."/>
            <person name="Weissenbach J."/>
            <person name="Roy S.W."/>
            <person name="Artiguenave F."/>
            <person name="Postlethwait J.H."/>
            <person name="Manak J.R."/>
            <person name="Thompson E.M."/>
            <person name="Jaillon O."/>
            <person name="Du Pasquier L."/>
            <person name="Boudinot P."/>
            <person name="Liberles D.A."/>
            <person name="Volff J.N."/>
            <person name="Philippe H."/>
            <person name="Lenhard B."/>
            <person name="Roest Crollius H."/>
            <person name="Wincker P."/>
            <person name="Chourrout D."/>
        </authorList>
    </citation>
    <scope>NUCLEOTIDE SEQUENCE [LARGE SCALE GENOMIC DNA]</scope>
</reference>
<gene>
    <name evidence="1" type="ORF">GSOID_T00020461001</name>
</gene>
<name>E4YWN1_OIKDI</name>
<dbReference type="EMBL" id="FN655683">
    <property type="protein sequence ID" value="CBY39866.1"/>
    <property type="molecule type" value="Genomic_DNA"/>
</dbReference>
<evidence type="ECO:0000313" key="1">
    <source>
        <dbReference type="EMBL" id="CBY39866.1"/>
    </source>
</evidence>
<sequence>GLNKEREIRQVQTITYLTGNASDSEQGGDFVYWPEGPKGPMKSLPVVSNSAIVTDGVHVAHAVKVWKPESSADAPMLNKDDNNEIKYIGNEKWQIFINGKGAKVYNESELRMSFISRYICFRDEEEEAAFNEQTGQKNTNDVLSEMSVALDEDLVNGENRKEARDAILTNYLQYPATGGFNYCILPELVPGTAGSVFKFIFSYFC</sequence>
<feature type="non-terminal residue" evidence="1">
    <location>
        <position position="1"/>
    </location>
</feature>
<dbReference type="AlphaFoldDB" id="E4YWN1"/>
<organism evidence="1">
    <name type="scientific">Oikopleura dioica</name>
    <name type="common">Tunicate</name>
    <dbReference type="NCBI Taxonomy" id="34765"/>
    <lineage>
        <taxon>Eukaryota</taxon>
        <taxon>Metazoa</taxon>
        <taxon>Chordata</taxon>
        <taxon>Tunicata</taxon>
        <taxon>Appendicularia</taxon>
        <taxon>Copelata</taxon>
        <taxon>Oikopleuridae</taxon>
        <taxon>Oikopleura</taxon>
    </lineage>
</organism>
<protein>
    <submittedName>
        <fullName evidence="1">Uncharacterized protein</fullName>
    </submittedName>
</protein>